<dbReference type="Proteomes" id="UP000318801">
    <property type="component" value="Unassembled WGS sequence"/>
</dbReference>
<evidence type="ECO:0000313" key="1">
    <source>
        <dbReference type="EMBL" id="TPW31528.1"/>
    </source>
</evidence>
<name>A0A506UD49_9HYPH</name>
<accession>A0A506UD49</accession>
<keyword evidence="2" id="KW-1185">Reference proteome</keyword>
<dbReference type="OrthoDB" id="7956186at2"/>
<evidence type="ECO:0000313" key="2">
    <source>
        <dbReference type="Proteomes" id="UP000318801"/>
    </source>
</evidence>
<dbReference type="Gene3D" id="3.40.630.10">
    <property type="entry name" value="Zn peptidases"/>
    <property type="match status" value="1"/>
</dbReference>
<comment type="caution">
    <text evidence="1">The sequence shown here is derived from an EMBL/GenBank/DDBJ whole genome shotgun (WGS) entry which is preliminary data.</text>
</comment>
<proteinExistence type="predicted"/>
<sequence>MTILYENTFAPTTQTLIARHGESGAKTLSAWLFADTKTRRATEVALAEKGITARIRSAYKPLVHFFREEVSTERLAKARISYPTHAKAPANRFLLEAYPLAGLFQGVDMQFTPASAEDGLFYTVTLIWHDGTEKTQKVYAPNRLHKDFAGEEVLSPTGWLSTDGAAGERLETDFECLFARTMEALRNHDWGQSEPYFEELNITATLPFEDEWLTLSPRDAIISLRECLHEDFYFSLLEMFQLKSGRPLGDRSLRPGQIVPEILQAQGPLSIRVETRNFTRHESGSDLMEPVATARNPFTAERVRHTLATIAGEPFSARSRAGRPVCARYVKGSDRPVMVSGGQHPNEVTGIAGALRAGLDLATRDNAHFTVSPLENPDGYEVDWRLRANNPAHMHHAARYTAFGDDLEYRTAEMPGETEIRFRAEALSGAQLHLNLHGYPAHEWTRPLCGYVPRGFGMWTLPKGFFLIMRHHREWEHQARALMDHITARLAQNAALVAYSQAHIALYTAHTGQPDWPVINGFPVMFAVNQRQRVPLTLITEYPDESIYGDDFIQGHTAQLETVRAAYTAWQTMKLPSER</sequence>
<organism evidence="1 2">
    <name type="scientific">Martelella alba</name>
    <dbReference type="NCBI Taxonomy" id="2590451"/>
    <lineage>
        <taxon>Bacteria</taxon>
        <taxon>Pseudomonadati</taxon>
        <taxon>Pseudomonadota</taxon>
        <taxon>Alphaproteobacteria</taxon>
        <taxon>Hyphomicrobiales</taxon>
        <taxon>Aurantimonadaceae</taxon>
        <taxon>Martelella</taxon>
    </lineage>
</organism>
<reference evidence="1 2" key="1">
    <citation type="submission" date="2019-06" db="EMBL/GenBank/DDBJ databases">
        <authorList>
            <person name="Li M."/>
        </authorList>
    </citation>
    <scope>NUCLEOTIDE SEQUENCE [LARGE SCALE GENOMIC DNA]</scope>
    <source>
        <strain evidence="1 2">BGMRC2036</strain>
    </source>
</reference>
<dbReference type="EMBL" id="VHLG01000003">
    <property type="protein sequence ID" value="TPW31528.1"/>
    <property type="molecule type" value="Genomic_DNA"/>
</dbReference>
<dbReference type="SUPFAM" id="SSF53187">
    <property type="entry name" value="Zn-dependent exopeptidases"/>
    <property type="match status" value="1"/>
</dbReference>
<dbReference type="RefSeq" id="WP_141148298.1">
    <property type="nucleotide sequence ID" value="NZ_VHLG01000003.1"/>
</dbReference>
<protein>
    <submittedName>
        <fullName evidence="1">Peptidase M14</fullName>
    </submittedName>
</protein>
<gene>
    <name evidence="1" type="ORF">FJU08_07160</name>
</gene>
<dbReference type="AlphaFoldDB" id="A0A506UD49"/>